<feature type="compositionally biased region" description="Basic residues" evidence="1">
    <location>
        <begin position="1"/>
        <end position="12"/>
    </location>
</feature>
<evidence type="ECO:0000313" key="2">
    <source>
        <dbReference type="EMBL" id="SMG02700.1"/>
    </source>
</evidence>
<feature type="compositionally biased region" description="Basic and acidic residues" evidence="1">
    <location>
        <begin position="19"/>
        <end position="31"/>
    </location>
</feature>
<proteinExistence type="predicted"/>
<name>A0A238HBY9_9BURK</name>
<gene>
    <name evidence="2" type="ORF">BSIN_2626</name>
</gene>
<dbReference type="AlphaFoldDB" id="A0A238HBY9"/>
<reference evidence="2 3" key="1">
    <citation type="submission" date="2017-04" db="EMBL/GenBank/DDBJ databases">
        <authorList>
            <person name="Afonso C.L."/>
            <person name="Miller P.J."/>
            <person name="Scott M.A."/>
            <person name="Spackman E."/>
            <person name="Goraichik I."/>
            <person name="Dimitrov K.M."/>
            <person name="Suarez D.L."/>
            <person name="Swayne D.E."/>
        </authorList>
    </citation>
    <scope>NUCLEOTIDE SEQUENCE [LARGE SCALE GENOMIC DNA]</scope>
    <source>
        <strain evidence="2">LMG 28154</strain>
    </source>
</reference>
<accession>A0A238HBY9</accession>
<evidence type="ECO:0000256" key="1">
    <source>
        <dbReference type="SAM" id="MobiDB-lite"/>
    </source>
</evidence>
<sequence length="38" mass="4156">MPGAQRRARRHAPGGGVERWGRELRRPDGGREYAAPAG</sequence>
<dbReference type="EMBL" id="FXAN01000109">
    <property type="protein sequence ID" value="SMG02700.1"/>
    <property type="molecule type" value="Genomic_DNA"/>
</dbReference>
<feature type="region of interest" description="Disordered" evidence="1">
    <location>
        <begin position="1"/>
        <end position="38"/>
    </location>
</feature>
<organism evidence="2 3">
    <name type="scientific">Burkholderia singularis</name>
    <dbReference type="NCBI Taxonomy" id="1503053"/>
    <lineage>
        <taxon>Bacteria</taxon>
        <taxon>Pseudomonadati</taxon>
        <taxon>Pseudomonadota</taxon>
        <taxon>Betaproteobacteria</taxon>
        <taxon>Burkholderiales</taxon>
        <taxon>Burkholderiaceae</taxon>
        <taxon>Burkholderia</taxon>
        <taxon>pseudomallei group</taxon>
    </lineage>
</organism>
<dbReference type="Proteomes" id="UP000198460">
    <property type="component" value="Unassembled WGS sequence"/>
</dbReference>
<protein>
    <submittedName>
        <fullName evidence="2">Uncharacterized protein</fullName>
    </submittedName>
</protein>
<evidence type="ECO:0000313" key="3">
    <source>
        <dbReference type="Proteomes" id="UP000198460"/>
    </source>
</evidence>